<evidence type="ECO:0000256" key="3">
    <source>
        <dbReference type="ARBA" id="ARBA00022692"/>
    </source>
</evidence>
<dbReference type="Proteomes" id="UP000320643">
    <property type="component" value="Unassembled WGS sequence"/>
</dbReference>
<organism evidence="8 9">
    <name type="scientific">Flavobacterium zepuense</name>
    <dbReference type="NCBI Taxonomy" id="2593302"/>
    <lineage>
        <taxon>Bacteria</taxon>
        <taxon>Pseudomonadati</taxon>
        <taxon>Bacteroidota</taxon>
        <taxon>Flavobacteriia</taxon>
        <taxon>Flavobacteriales</taxon>
        <taxon>Flavobacteriaceae</taxon>
        <taxon>Flavobacterium</taxon>
    </lineage>
</organism>
<feature type="transmembrane region" description="Helical" evidence="6">
    <location>
        <begin position="68"/>
        <end position="86"/>
    </location>
</feature>
<dbReference type="PANTHER" id="PTHR40077:SF2">
    <property type="entry name" value="MEMBRANE PROTEIN"/>
    <property type="match status" value="1"/>
</dbReference>
<feature type="transmembrane region" description="Helical" evidence="6">
    <location>
        <begin position="35"/>
        <end position="56"/>
    </location>
</feature>
<dbReference type="InterPro" id="IPR023845">
    <property type="entry name" value="DUF3817_TM"/>
</dbReference>
<proteinExistence type="predicted"/>
<evidence type="ECO:0000313" key="9">
    <source>
        <dbReference type="Proteomes" id="UP000320643"/>
    </source>
</evidence>
<dbReference type="OrthoDB" id="1121311at2"/>
<evidence type="ECO:0000259" key="7">
    <source>
        <dbReference type="Pfam" id="PF12823"/>
    </source>
</evidence>
<keyword evidence="3 6" id="KW-0812">Transmembrane</keyword>
<evidence type="ECO:0000256" key="6">
    <source>
        <dbReference type="SAM" id="Phobius"/>
    </source>
</evidence>
<comment type="subcellular location">
    <subcellularLocation>
        <location evidence="1">Cell membrane</location>
        <topology evidence="1">Multi-pass membrane protein</topology>
    </subcellularLocation>
</comment>
<dbReference type="GO" id="GO:0005886">
    <property type="term" value="C:plasma membrane"/>
    <property type="evidence" value="ECO:0007669"/>
    <property type="project" value="UniProtKB-SubCell"/>
</dbReference>
<accession>A0A552V1R3</accession>
<gene>
    <name evidence="8" type="ORF">FMM05_11220</name>
</gene>
<sequence>MVRFFKIIATLEGISLLILFFIAMPLKYFFDTPEFIRPAGMAHGVLFIGYVVLAFMLKMEQEWPVKKLLIVLLASVVPFGTFYIEWKYFGKQQNS</sequence>
<dbReference type="RefSeq" id="WP_143373475.1">
    <property type="nucleotide sequence ID" value="NZ_VJVZ01000006.1"/>
</dbReference>
<dbReference type="Pfam" id="PF12823">
    <property type="entry name" value="DUF3817"/>
    <property type="match status" value="1"/>
</dbReference>
<evidence type="ECO:0000256" key="5">
    <source>
        <dbReference type="ARBA" id="ARBA00023136"/>
    </source>
</evidence>
<evidence type="ECO:0000256" key="2">
    <source>
        <dbReference type="ARBA" id="ARBA00022475"/>
    </source>
</evidence>
<name>A0A552V1R3_9FLAO</name>
<dbReference type="AlphaFoldDB" id="A0A552V1R3"/>
<keyword evidence="5 6" id="KW-0472">Membrane</keyword>
<keyword evidence="9" id="KW-1185">Reference proteome</keyword>
<keyword evidence="2" id="KW-1003">Cell membrane</keyword>
<feature type="domain" description="DUF3817" evidence="7">
    <location>
        <begin position="3"/>
        <end position="88"/>
    </location>
</feature>
<evidence type="ECO:0000256" key="1">
    <source>
        <dbReference type="ARBA" id="ARBA00004651"/>
    </source>
</evidence>
<dbReference type="PANTHER" id="PTHR40077">
    <property type="entry name" value="MEMBRANE PROTEIN-RELATED"/>
    <property type="match status" value="1"/>
</dbReference>
<protein>
    <submittedName>
        <fullName evidence="8">DUF3817 domain-containing protein</fullName>
    </submittedName>
</protein>
<evidence type="ECO:0000256" key="4">
    <source>
        <dbReference type="ARBA" id="ARBA00022989"/>
    </source>
</evidence>
<keyword evidence="4 6" id="KW-1133">Transmembrane helix</keyword>
<dbReference type="EMBL" id="VJVZ01000006">
    <property type="protein sequence ID" value="TRW24395.1"/>
    <property type="molecule type" value="Genomic_DNA"/>
</dbReference>
<reference evidence="8 9" key="1">
    <citation type="submission" date="2019-07" db="EMBL/GenBank/DDBJ databases">
        <title>Flavobacterium sp. nov., isolated from glacier ice.</title>
        <authorList>
            <person name="Liu Q."/>
            <person name="Xin Y.-H."/>
        </authorList>
    </citation>
    <scope>NUCLEOTIDE SEQUENCE [LARGE SCALE GENOMIC DNA]</scope>
    <source>
        <strain evidence="8 9">ZT4R6</strain>
    </source>
</reference>
<feature type="transmembrane region" description="Helical" evidence="6">
    <location>
        <begin position="7"/>
        <end position="29"/>
    </location>
</feature>
<dbReference type="NCBIfam" id="TIGR03954">
    <property type="entry name" value="integ_memb_HG"/>
    <property type="match status" value="1"/>
</dbReference>
<evidence type="ECO:0000313" key="8">
    <source>
        <dbReference type="EMBL" id="TRW24395.1"/>
    </source>
</evidence>
<comment type="caution">
    <text evidence="8">The sequence shown here is derived from an EMBL/GenBank/DDBJ whole genome shotgun (WGS) entry which is preliminary data.</text>
</comment>